<dbReference type="Proteomes" id="UP001234297">
    <property type="component" value="Chromosome 8"/>
</dbReference>
<protein>
    <submittedName>
        <fullName evidence="1">Uncharacterized protein</fullName>
    </submittedName>
</protein>
<reference evidence="1 2" key="1">
    <citation type="journal article" date="2022" name="Hortic Res">
        <title>A haplotype resolved chromosomal level avocado genome allows analysis of novel avocado genes.</title>
        <authorList>
            <person name="Nath O."/>
            <person name="Fletcher S.J."/>
            <person name="Hayward A."/>
            <person name="Shaw L.M."/>
            <person name="Masouleh A.K."/>
            <person name="Furtado A."/>
            <person name="Henry R.J."/>
            <person name="Mitter N."/>
        </authorList>
    </citation>
    <scope>NUCLEOTIDE SEQUENCE [LARGE SCALE GENOMIC DNA]</scope>
    <source>
        <strain evidence="2">cv. Hass</strain>
    </source>
</reference>
<accession>A0ACC2LKS4</accession>
<sequence length="2102" mass="232912">MEKISAACAMDWSIELEKALRSKRPGQPIDAISQMGPRLQRWSSEPVVTMAMSNMYGLVQGEERLFANSILLRLADAFRFGDVPTRVCVLKVFLSEMRYRRKKGKQYNGILAKQRVPNYIELLKRVKFVFDTGDVESRALSLRLLGCWADIAKDSAEIRYMILSTLESCHILEVKASLFAAGCLCELSEDFACVVLAKLNNMITSSTTSFDAKLVAARAFSKMGCSSLVANRAYKVIGKKLVLDSPQEEFVIQMLLSLSKLTLKSILLMLDQMDLLLSFLRHESATLVSATALKCLHFLSVGGISRLPFDANVVSTLFHAIDNADMPLNSQCEALKVLRKVFCYTLPLPNLDMHEFLELILIAESAAQSPTISKRYLALGLLVDISCNLKRKMGDKRCYSPELSSVTDVPQESSQDSVPVSDGNKLTSLPWRVSLLVIDQITFLVQQVNVESCKGELISMSKLKLCSFKLKDCQSLLNLVLCLVKEYPTLGLVSLKKVKMLIESLVNARYALDNEAAGTHDDVSEMDVDTENPSSSLPKVTEDEGKMYASTVSELVVYLCKFTSACLEVLDESGAVTTEICNIVKLLGECIQQSGLLNNMCVAVSLLMRSHCMWCCFGSDNFTISSPSSKLSHDDCWLQHEWVTIEFAKKMATRADFWAVYKTGKYAASQGVWFAATFAFKILIKQAESDTCRSWLKSLALFAGAESEIQLLLYPRQGILLIERLQNNSIQEKPCGDDVIEYVDLPEVKEKLVKAFSRVCSAEEALAAVVSSNRPFCFQQWFWRLRAKTFETVADIFGLLISCSIAEENVNDDGQVLLQHMHSSAYHFAHCAFRLNRLAKEFDLLATSFMDIDSKSFQLISRLALNCSLLAFCTVFAIHFPEIPHHKNGIAYILEGREKCSPAIVTQDLFERLWHIDHKTSTDLQLFSAGRGNQSEYLQSRTQISSCAYRERATLRVCQFAVSGVFKIQEEAKRVEGEGGLSQIIRAGLQLLSEILRKWLHIPFQTPKYFFRLRPCIGAELFAFNADTQNRGEISVTSGFCLSLNLCIQMKNVSTACRIEDSKLYCILAINTSDCQPIGRRESMGQMQSGFQAWKTSVMVDLNEELLHHLKDGPSKTGKIHGDISDVGLVKSFVCFEPNERGQGFSTCLLDVSPLPEDFSLDQISVLAVVMASAAPATGWLRGRVKAVTSGDCLVIMGSTKAEIPPEKTITLSSLIAPRLARRGGSDEAFAWESREYLRKLCIGKEVTFRVDYTVPSIGREFGSVFLGEKNVALLVVSEGWAKVREQGQQKGEASPFLAELQRLEEQAKQQGLGRWNKAAGASEASVRVLPPSAIGDSSNFDAMGLLANNKGRPMEGIVEQVRDGSTIRVYLLPDFQFVQVFVAGIQAPSMGRRSAIETIVETEITSEETDGEVSAEPRPPLTSAQRLAASAATEISPDPFGREAKHFTEIRVLNRDVRIVLEGVDKFSNLIGSVYYAAGDSPHDLALELVENGLAKYVEWSANMMEEEAKRKLKASELQAKKDRLRIWTNYIPPATNSKAIHDQNFTGKVVEVVSGDCIVVADDSVPYGSPLAERRVNLSSIREFLRTRLIGRQVNVSMEYSRKVSMADGPSPVPGSSDSRVMDFGSVFLVSPSKVEIIRHRDFEERSNYYDALLAAEARAISGKKGIHSAKDPPVMHITDLLTASAKKAKDFLPFLQRSRRLPAVVDYVLSGHRFKLLIPKETCSIAFSFSGVRCPGRDEPFSDEAIAFMRRKILQRDVEIEVETVDRTGTFLGSLWESRTNMAVSLLEAGLAKFQTSFGTDRIPDAHLLAQAEQSAKTQRLKIWESYVEGQEATNGSVSESKQKEVIKVVVTEVLGGGKFYIQTVGDQKVAAIQQQLASLSLQEAPVIGAFNPKKGDIVLAEFSADNSWNRAMIVNAPRGAVESTKDKFEVFYIDYGNQETVPYSRLRPLDPSVSSAPGLAQLCSLAYIKVPSLEEDFGQEAAEYLSECTLNSSKELRAMVEERDTSGGKVKGQGTGTVLVVTLVDVEAGSSVNAAMLQEGLARLERRKSSTSEKSSRSPVVQRFQIAYGKEVQVGRMLCIWRSISCVQLTVFKQTPNA</sequence>
<organism evidence="1 2">
    <name type="scientific">Persea americana</name>
    <name type="common">Avocado</name>
    <dbReference type="NCBI Taxonomy" id="3435"/>
    <lineage>
        <taxon>Eukaryota</taxon>
        <taxon>Viridiplantae</taxon>
        <taxon>Streptophyta</taxon>
        <taxon>Embryophyta</taxon>
        <taxon>Tracheophyta</taxon>
        <taxon>Spermatophyta</taxon>
        <taxon>Magnoliopsida</taxon>
        <taxon>Magnoliidae</taxon>
        <taxon>Laurales</taxon>
        <taxon>Lauraceae</taxon>
        <taxon>Persea</taxon>
    </lineage>
</organism>
<proteinExistence type="predicted"/>
<keyword evidence="2" id="KW-1185">Reference proteome</keyword>
<comment type="caution">
    <text evidence="1">The sequence shown here is derived from an EMBL/GenBank/DDBJ whole genome shotgun (WGS) entry which is preliminary data.</text>
</comment>
<evidence type="ECO:0000313" key="1">
    <source>
        <dbReference type="EMBL" id="KAJ8633983.1"/>
    </source>
</evidence>
<dbReference type="EMBL" id="CM056816">
    <property type="protein sequence ID" value="KAJ8633983.1"/>
    <property type="molecule type" value="Genomic_DNA"/>
</dbReference>
<gene>
    <name evidence="1" type="ORF">MRB53_027319</name>
</gene>
<evidence type="ECO:0000313" key="2">
    <source>
        <dbReference type="Proteomes" id="UP001234297"/>
    </source>
</evidence>
<name>A0ACC2LKS4_PERAE</name>